<dbReference type="SUPFAM" id="SSF52540">
    <property type="entry name" value="P-loop containing nucleoside triphosphate hydrolases"/>
    <property type="match status" value="1"/>
</dbReference>
<dbReference type="EMBL" id="NIDE01000005">
    <property type="protein sequence ID" value="OWK42167.1"/>
    <property type="molecule type" value="Genomic_DNA"/>
</dbReference>
<evidence type="ECO:0000256" key="1">
    <source>
        <dbReference type="SAM" id="MobiDB-lite"/>
    </source>
</evidence>
<evidence type="ECO:0000313" key="3">
    <source>
        <dbReference type="Proteomes" id="UP000214646"/>
    </source>
</evidence>
<proteinExistence type="predicted"/>
<evidence type="ECO:0008006" key="4">
    <source>
        <dbReference type="Google" id="ProtNLM"/>
    </source>
</evidence>
<dbReference type="RefSeq" id="WP_088255376.1">
    <property type="nucleotide sequence ID" value="NZ_NIDE01000005.1"/>
</dbReference>
<dbReference type="Proteomes" id="UP000214646">
    <property type="component" value="Unassembled WGS sequence"/>
</dbReference>
<keyword evidence="3" id="KW-1185">Reference proteome</keyword>
<feature type="compositionally biased region" description="Basic and acidic residues" evidence="1">
    <location>
        <begin position="287"/>
        <end position="312"/>
    </location>
</feature>
<gene>
    <name evidence="2" type="ORF">FRUB_04245</name>
</gene>
<comment type="caution">
    <text evidence="2">The sequence shown here is derived from an EMBL/GenBank/DDBJ whole genome shotgun (WGS) entry which is preliminary data.</text>
</comment>
<organism evidence="2 3">
    <name type="scientific">Fimbriiglobus ruber</name>
    <dbReference type="NCBI Taxonomy" id="1908690"/>
    <lineage>
        <taxon>Bacteria</taxon>
        <taxon>Pseudomonadati</taxon>
        <taxon>Planctomycetota</taxon>
        <taxon>Planctomycetia</taxon>
        <taxon>Gemmatales</taxon>
        <taxon>Gemmataceae</taxon>
        <taxon>Fimbriiglobus</taxon>
    </lineage>
</organism>
<dbReference type="AlphaFoldDB" id="A0A225E1D1"/>
<protein>
    <recommendedName>
        <fullName evidence="4">AAA+ ATPase domain-containing protein</fullName>
    </recommendedName>
</protein>
<feature type="region of interest" description="Disordered" evidence="1">
    <location>
        <begin position="286"/>
        <end position="312"/>
    </location>
</feature>
<evidence type="ECO:0000313" key="2">
    <source>
        <dbReference type="EMBL" id="OWK42167.1"/>
    </source>
</evidence>
<dbReference type="Gene3D" id="3.40.50.300">
    <property type="entry name" value="P-loop containing nucleotide triphosphate hydrolases"/>
    <property type="match status" value="1"/>
</dbReference>
<dbReference type="OrthoDB" id="279352at2"/>
<dbReference type="InterPro" id="IPR027417">
    <property type="entry name" value="P-loop_NTPase"/>
</dbReference>
<sequence length="312" mass="34904">MTFEFIENAKRESTPLLIGLVGPSGGGKTKSALRLAAGIQKVRGGKLVGVDSEARRMLHYADEFPLTYLEFKPPFSSRRYLEALQAAAQKAEGGVVILDSTSHEHEGEGGYLEMHEAELNRMAGDDWKKRERMNFTAWIKPAQERRRLINSILQMNCAFIFCFRAKEKLKIVKGHEPIQLGWQAIAGEEFAFEMTVRCLLPPGANGVPDWSEEAFRQGVAKRSDFHAPLIPDGVQLNEDIGERLAQWAKGTLGGEALIQQARISAGKGTDTYLSYWKTLTNPQRSELVAEHENNKKLARDADERATTDPMKF</sequence>
<reference evidence="3" key="1">
    <citation type="submission" date="2017-06" db="EMBL/GenBank/DDBJ databases">
        <title>Genome analysis of Fimbriiglobus ruber SP5, the first member of the order Planctomycetales with confirmed chitinolytic capability.</title>
        <authorList>
            <person name="Ravin N.V."/>
            <person name="Rakitin A.L."/>
            <person name="Ivanova A.A."/>
            <person name="Beletsky A.V."/>
            <person name="Kulichevskaya I.S."/>
            <person name="Mardanov A.V."/>
            <person name="Dedysh S.N."/>
        </authorList>
    </citation>
    <scope>NUCLEOTIDE SEQUENCE [LARGE SCALE GENOMIC DNA]</scope>
    <source>
        <strain evidence="3">SP5</strain>
    </source>
</reference>
<name>A0A225E1D1_9BACT</name>
<accession>A0A225E1D1</accession>